<proteinExistence type="predicted"/>
<dbReference type="HOGENOM" id="CLU_142395_0_0_1"/>
<keyword evidence="2" id="KW-1185">Reference proteome</keyword>
<reference evidence="1 2" key="1">
    <citation type="submission" date="2014-04" db="EMBL/GenBank/DDBJ databases">
        <title>Evolutionary Origins and Diversification of the Mycorrhizal Mutualists.</title>
        <authorList>
            <consortium name="DOE Joint Genome Institute"/>
            <consortium name="Mycorrhizal Genomics Consortium"/>
            <person name="Kohler A."/>
            <person name="Kuo A."/>
            <person name="Nagy L.G."/>
            <person name="Floudas D."/>
            <person name="Copeland A."/>
            <person name="Barry K.W."/>
            <person name="Cichocki N."/>
            <person name="Veneault-Fourrey C."/>
            <person name="LaButti K."/>
            <person name="Lindquist E.A."/>
            <person name="Lipzen A."/>
            <person name="Lundell T."/>
            <person name="Morin E."/>
            <person name="Murat C."/>
            <person name="Riley R."/>
            <person name="Ohm R."/>
            <person name="Sun H."/>
            <person name="Tunlid A."/>
            <person name="Henrissat B."/>
            <person name="Grigoriev I.V."/>
            <person name="Hibbett D.S."/>
            <person name="Martin F."/>
        </authorList>
    </citation>
    <scope>NUCLEOTIDE SEQUENCE [LARGE SCALE GENOMIC DNA]</scope>
    <source>
        <strain evidence="1 2">FD-317 M1</strain>
    </source>
</reference>
<accession>A0A0D0BYN9</accession>
<evidence type="ECO:0000313" key="2">
    <source>
        <dbReference type="Proteomes" id="UP000053593"/>
    </source>
</evidence>
<protein>
    <submittedName>
        <fullName evidence="1">Uncharacterized protein</fullName>
    </submittedName>
</protein>
<organism evidence="1 2">
    <name type="scientific">Collybiopsis luxurians FD-317 M1</name>
    <dbReference type="NCBI Taxonomy" id="944289"/>
    <lineage>
        <taxon>Eukaryota</taxon>
        <taxon>Fungi</taxon>
        <taxon>Dikarya</taxon>
        <taxon>Basidiomycota</taxon>
        <taxon>Agaricomycotina</taxon>
        <taxon>Agaricomycetes</taxon>
        <taxon>Agaricomycetidae</taxon>
        <taxon>Agaricales</taxon>
        <taxon>Marasmiineae</taxon>
        <taxon>Omphalotaceae</taxon>
        <taxon>Collybiopsis</taxon>
        <taxon>Collybiopsis luxurians</taxon>
    </lineage>
</organism>
<sequence length="109" mass="12334">MNSVNASTGMSMFELQLGRSPRLIPPFVIDQTSSSMTTSAVDARSFLAQMQLLELEARDCLTMSKVQQAFQADKQRGPCELFAEGDWVMLSIWHRRDIYKKSGEMRVAK</sequence>
<dbReference type="OrthoDB" id="3268967at2759"/>
<feature type="non-terminal residue" evidence="1">
    <location>
        <position position="109"/>
    </location>
</feature>
<name>A0A0D0BYN9_9AGAR</name>
<evidence type="ECO:0000313" key="1">
    <source>
        <dbReference type="EMBL" id="KIK50517.1"/>
    </source>
</evidence>
<dbReference type="AlphaFoldDB" id="A0A0D0BYN9"/>
<dbReference type="EMBL" id="KN834898">
    <property type="protein sequence ID" value="KIK50517.1"/>
    <property type="molecule type" value="Genomic_DNA"/>
</dbReference>
<gene>
    <name evidence="1" type="ORF">GYMLUDRAFT_146985</name>
</gene>
<dbReference type="Proteomes" id="UP000053593">
    <property type="component" value="Unassembled WGS sequence"/>
</dbReference>